<dbReference type="Pfam" id="PF14244">
    <property type="entry name" value="Retrotran_gag_3"/>
    <property type="match status" value="1"/>
</dbReference>
<keyword evidence="2" id="KW-0472">Membrane</keyword>
<feature type="transmembrane region" description="Helical" evidence="2">
    <location>
        <begin position="501"/>
        <end position="522"/>
    </location>
</feature>
<feature type="domain" description="Retrotransposon Copia-like N-terminal" evidence="4">
    <location>
        <begin position="29"/>
        <end position="75"/>
    </location>
</feature>
<dbReference type="PANTHER" id="PTHR37610:SF101">
    <property type="entry name" value="(RAPE) HYPOTHETICAL PROTEIN"/>
    <property type="match status" value="1"/>
</dbReference>
<evidence type="ECO:0008006" key="7">
    <source>
        <dbReference type="Google" id="ProtNLM"/>
    </source>
</evidence>
<feature type="domain" description="Retrotransposon gag" evidence="3">
    <location>
        <begin position="106"/>
        <end position="203"/>
    </location>
</feature>
<evidence type="ECO:0000256" key="1">
    <source>
        <dbReference type="SAM" id="MobiDB-lite"/>
    </source>
</evidence>
<sequence length="637" mass="69696">MAEVSTDNPFSKGTGEEEFVRVSPYELRSADTPALVITQIKLTGDNYEEWARAVRIALRAKRKLGFIDGTIPLPEDNEEKAEEWWIVNAMLVSWIFNTIDGTLRNSITQVEEAAELWNDIKERFSVANGPRVNQLKKELACCKQSGQPIATYFGKLKNIWDELGTIEKLPMCAKCRACKCGTIKTIETQKEDEKVHQFLMGLDNEGYSGVRSNILSTTPLASLNRVCSTIIQQEGVLKVTTQDEEKNPVSFAVLNRTDRDVTKEVKCKHCGMTGHEVSSCFQLIGYPDWWGDRPRGQFTGRGGGRSGRAGGRHGGRTRAPGGRNNRNTGTGFGTNTAAHTARTEGSSTKEPFTSEQWSSLMKLIKEKEIPLDNQFSDDTADISLANDDDEDQPASLVTRPPPQPTSLPESVNQSTPESSPDHTIETPTDTTPESAQSPPVPLRRSTRDKQPSTRLRDFVVHAIQGPSSASLPPTTSSETFGTSGSDVVVLYDSGDVKRAGMIFFLLVLWSCLLGVVNALSLTDSFDAPFIKKLIGAPLSSPNLALRVGDLIVQIVKDTAAHTGPLVENLSNEPHVEDDMKSGSYILGTNKSLTMEEIVVHPIGISDDAFIIVTDPVPTDDVDEDATTKTARKFLGTI</sequence>
<proteinExistence type="predicted"/>
<keyword evidence="6" id="KW-1185">Reference proteome</keyword>
<evidence type="ECO:0000259" key="4">
    <source>
        <dbReference type="Pfam" id="PF14244"/>
    </source>
</evidence>
<evidence type="ECO:0000256" key="2">
    <source>
        <dbReference type="SAM" id="Phobius"/>
    </source>
</evidence>
<keyword evidence="2" id="KW-1133">Transmembrane helix</keyword>
<feature type="compositionally biased region" description="Gly residues" evidence="1">
    <location>
        <begin position="299"/>
        <end position="309"/>
    </location>
</feature>
<dbReference type="InterPro" id="IPR029472">
    <property type="entry name" value="Copia-like_N"/>
</dbReference>
<keyword evidence="2" id="KW-0812">Transmembrane</keyword>
<reference evidence="5 6" key="1">
    <citation type="submission" date="2018-04" db="EMBL/GenBank/DDBJ databases">
        <authorList>
            <person name="Vogel A."/>
        </authorList>
    </citation>
    <scope>NUCLEOTIDE SEQUENCE [LARGE SCALE GENOMIC DNA]</scope>
</reference>
<gene>
    <name evidence="5" type="ORF">CCAM_LOCUS22520</name>
</gene>
<feature type="region of interest" description="Disordered" evidence="1">
    <location>
        <begin position="371"/>
        <end position="453"/>
    </location>
</feature>
<feature type="compositionally biased region" description="Low complexity" evidence="1">
    <location>
        <begin position="317"/>
        <end position="340"/>
    </location>
</feature>
<dbReference type="InterPro" id="IPR005162">
    <property type="entry name" value="Retrotrans_gag_dom"/>
</dbReference>
<feature type="compositionally biased region" description="Polar residues" evidence="1">
    <location>
        <begin position="425"/>
        <end position="437"/>
    </location>
</feature>
<dbReference type="AlphaFoldDB" id="A0A484LX12"/>
<name>A0A484LX12_9ASTE</name>
<feature type="compositionally biased region" description="Polar residues" evidence="1">
    <location>
        <begin position="406"/>
        <end position="418"/>
    </location>
</feature>
<dbReference type="PANTHER" id="PTHR37610">
    <property type="entry name" value="CCHC-TYPE DOMAIN-CONTAINING PROTEIN"/>
    <property type="match status" value="1"/>
</dbReference>
<accession>A0A484LX12</accession>
<feature type="region of interest" description="Disordered" evidence="1">
    <location>
        <begin position="295"/>
        <end position="355"/>
    </location>
</feature>
<evidence type="ECO:0000313" key="6">
    <source>
        <dbReference type="Proteomes" id="UP000595140"/>
    </source>
</evidence>
<feature type="compositionally biased region" description="Polar residues" evidence="1">
    <location>
        <begin position="343"/>
        <end position="355"/>
    </location>
</feature>
<dbReference type="OrthoDB" id="1748682at2759"/>
<dbReference type="Pfam" id="PF03732">
    <property type="entry name" value="Retrotrans_gag"/>
    <property type="match status" value="1"/>
</dbReference>
<dbReference type="EMBL" id="OOIL02002158">
    <property type="protein sequence ID" value="VFQ80744.1"/>
    <property type="molecule type" value="Genomic_DNA"/>
</dbReference>
<evidence type="ECO:0000259" key="3">
    <source>
        <dbReference type="Pfam" id="PF03732"/>
    </source>
</evidence>
<protein>
    <recommendedName>
        <fullName evidence="7">Retrotransposon Copia-like N-terminal domain-containing protein</fullName>
    </recommendedName>
</protein>
<organism evidence="5 6">
    <name type="scientific">Cuscuta campestris</name>
    <dbReference type="NCBI Taxonomy" id="132261"/>
    <lineage>
        <taxon>Eukaryota</taxon>
        <taxon>Viridiplantae</taxon>
        <taxon>Streptophyta</taxon>
        <taxon>Embryophyta</taxon>
        <taxon>Tracheophyta</taxon>
        <taxon>Spermatophyta</taxon>
        <taxon>Magnoliopsida</taxon>
        <taxon>eudicotyledons</taxon>
        <taxon>Gunneridae</taxon>
        <taxon>Pentapetalae</taxon>
        <taxon>asterids</taxon>
        <taxon>lamiids</taxon>
        <taxon>Solanales</taxon>
        <taxon>Convolvulaceae</taxon>
        <taxon>Cuscuteae</taxon>
        <taxon>Cuscuta</taxon>
        <taxon>Cuscuta subgen. Grammica</taxon>
        <taxon>Cuscuta sect. Cleistogrammica</taxon>
    </lineage>
</organism>
<dbReference type="Proteomes" id="UP000595140">
    <property type="component" value="Unassembled WGS sequence"/>
</dbReference>
<evidence type="ECO:0000313" key="5">
    <source>
        <dbReference type="EMBL" id="VFQ80744.1"/>
    </source>
</evidence>